<dbReference type="SUPFAM" id="SSF48371">
    <property type="entry name" value="ARM repeat"/>
    <property type="match status" value="2"/>
</dbReference>
<dbReference type="InterPro" id="IPR011989">
    <property type="entry name" value="ARM-like"/>
</dbReference>
<dbReference type="InterPro" id="IPR043379">
    <property type="entry name" value="ANKAR"/>
</dbReference>
<keyword evidence="3" id="KW-1185">Reference proteome</keyword>
<dbReference type="SMART" id="SM00185">
    <property type="entry name" value="ARM"/>
    <property type="match status" value="8"/>
</dbReference>
<name>A0A8J1TWF0_OWEFU</name>
<feature type="compositionally biased region" description="Polar residues" evidence="1">
    <location>
        <begin position="787"/>
        <end position="797"/>
    </location>
</feature>
<reference evidence="2" key="1">
    <citation type="submission" date="2022-03" db="EMBL/GenBank/DDBJ databases">
        <authorList>
            <person name="Martin C."/>
        </authorList>
    </citation>
    <scope>NUCLEOTIDE SEQUENCE</scope>
</reference>
<dbReference type="InterPro" id="IPR016024">
    <property type="entry name" value="ARM-type_fold"/>
</dbReference>
<dbReference type="InterPro" id="IPR000225">
    <property type="entry name" value="Armadillo"/>
</dbReference>
<dbReference type="PROSITE" id="PS50088">
    <property type="entry name" value="ANK_REPEAT"/>
    <property type="match status" value="1"/>
</dbReference>
<feature type="region of interest" description="Disordered" evidence="1">
    <location>
        <begin position="787"/>
        <end position="848"/>
    </location>
</feature>
<dbReference type="Pfam" id="PF00023">
    <property type="entry name" value="Ank"/>
    <property type="match status" value="1"/>
</dbReference>
<dbReference type="PANTHER" id="PTHR46464:SF2">
    <property type="entry name" value="ANKYRIN AND ARMADILLO REPEAT-CONTAINING PROTEIN"/>
    <property type="match status" value="1"/>
</dbReference>
<protein>
    <submittedName>
        <fullName evidence="2">Uncharacterized protein</fullName>
    </submittedName>
</protein>
<dbReference type="EMBL" id="CAIIXF020000003">
    <property type="protein sequence ID" value="CAH1779553.1"/>
    <property type="molecule type" value="Genomic_DNA"/>
</dbReference>
<dbReference type="PROSITE" id="PS50297">
    <property type="entry name" value="ANK_REP_REGION"/>
    <property type="match status" value="1"/>
</dbReference>
<dbReference type="Pfam" id="PF00514">
    <property type="entry name" value="Arm"/>
    <property type="match status" value="2"/>
</dbReference>
<dbReference type="InterPro" id="IPR036770">
    <property type="entry name" value="Ankyrin_rpt-contain_sf"/>
</dbReference>
<dbReference type="SUPFAM" id="SSF48403">
    <property type="entry name" value="Ankyrin repeat"/>
    <property type="match status" value="1"/>
</dbReference>
<dbReference type="Gene3D" id="1.25.10.10">
    <property type="entry name" value="Leucine-rich Repeat Variant"/>
    <property type="match status" value="3"/>
</dbReference>
<organism evidence="2 3">
    <name type="scientific">Owenia fusiformis</name>
    <name type="common">Polychaete worm</name>
    <dbReference type="NCBI Taxonomy" id="6347"/>
    <lineage>
        <taxon>Eukaryota</taxon>
        <taxon>Metazoa</taxon>
        <taxon>Spiralia</taxon>
        <taxon>Lophotrochozoa</taxon>
        <taxon>Annelida</taxon>
        <taxon>Polychaeta</taxon>
        <taxon>Sedentaria</taxon>
        <taxon>Canalipalpata</taxon>
        <taxon>Sabellida</taxon>
        <taxon>Oweniida</taxon>
        <taxon>Oweniidae</taxon>
        <taxon>Owenia</taxon>
    </lineage>
</organism>
<gene>
    <name evidence="2" type="ORF">OFUS_LOCUS6353</name>
</gene>
<proteinExistence type="predicted"/>
<comment type="caution">
    <text evidence="2">The sequence shown here is derived from an EMBL/GenBank/DDBJ whole genome shotgun (WGS) entry which is preliminary data.</text>
</comment>
<dbReference type="SMART" id="SM00248">
    <property type="entry name" value="ANK"/>
    <property type="match status" value="2"/>
</dbReference>
<dbReference type="Gene3D" id="1.25.40.20">
    <property type="entry name" value="Ankyrin repeat-containing domain"/>
    <property type="match status" value="1"/>
</dbReference>
<dbReference type="InterPro" id="IPR002110">
    <property type="entry name" value="Ankyrin_rpt"/>
</dbReference>
<evidence type="ECO:0000313" key="3">
    <source>
        <dbReference type="Proteomes" id="UP000749559"/>
    </source>
</evidence>
<evidence type="ECO:0000313" key="2">
    <source>
        <dbReference type="EMBL" id="CAH1779553.1"/>
    </source>
</evidence>
<dbReference type="Proteomes" id="UP000749559">
    <property type="component" value="Unassembled WGS sequence"/>
</dbReference>
<evidence type="ECO:0000256" key="1">
    <source>
        <dbReference type="SAM" id="MobiDB-lite"/>
    </source>
</evidence>
<dbReference type="AlphaFoldDB" id="A0A8J1TWF0"/>
<dbReference type="PANTHER" id="PTHR46464">
    <property type="entry name" value="ANK_REP_REGION DOMAIN-CONTAINING PROTEIN"/>
    <property type="match status" value="1"/>
</dbReference>
<accession>A0A8J1TWF0</accession>
<sequence>MNDLDENGWAHVHHASHRGFIKSIERFVKASEDQLELETGDDLHMTPFMLSVASGNLETVKCLLNLGAKINVINSQNHGVIEICALKQYIELLNFFIELDDPKLPVWKNLIRFLASDSDEEGESAGKCLRILTKLGADDEISPNWEKVYSNGIVPTIIKVIKGTIGDETILEAFHCLLNIISKEEVKEQVGSSGGMAHIVKLLKSSNNFVIQLAAETIKEMCKVKEYAIQASQAGAIGALVKVIQSITDPDVLVEAVEALGFIAEENENHQGSIGSTPGCVTSLINLYEDCNNKELLMGLTKAIDKIIKNNENNQTAFVDEGVGPHVIMLLKVKHKDLQLCAVDTLESMAHNNNHAQKAILQEGAVEPLMTLLKKSRAPGMQEKTANALWALAGSNIEERTVMAGMMGVQLLIEFLSSLSENLHYIGSEGLGVLAQGPKNKQTAIAHANGVHPLVRLLRSNKEYIVLSVIRTLRHLCVSIGYVPHPKNQQTLSQSRGIKFLVALMVHSQNELIQVESALTLGCAALGNSEILEEIQENVDFSYVRILKMMYSKDDMVRLFAGLSLATFAYNNQSQQKEIAAQGGVRFNCFLSFLQMEDEFFRCHAAFQVVVLARIIPDEEQAMSSAAGIKLLVDLLNVSKSELILALCADCIARLSHTRAGVPAAFVSIDTCNLLCNLMMSDSEQVRGCAAIALGYLSYNHVCERQLLNRCRQDPYLYKVIGYYTGKGKVSPSFLENWKHYRKIGLPPIEEGKPSLVTNKNVHYMTNPGGRPITILSFGETGASTNLHSSPFMSGSVQEDDSGTSGGHTSRSSKSTNPSTLHSSPRRSESSSTRKSSRHSMGGSEVLT</sequence>
<dbReference type="OrthoDB" id="1683831at2759"/>
<feature type="compositionally biased region" description="Low complexity" evidence="1">
    <location>
        <begin position="807"/>
        <end position="823"/>
    </location>
</feature>